<sequence>MVEVCGFSKARHSRSLEVLLGAAGRQPPRWPPCPPPGAPGSPFSCPAVPDDLGHDAVEGQLLVEGLDALVPRVVQLPRAVKVQNVPEHFGVSVEEEFLSVLVLSMGGLGIVFLASGSHPTAAARANGSHVATPAAILHQHAPPGESRLLC</sequence>
<proteinExistence type="predicted"/>
<reference evidence="1 2" key="1">
    <citation type="submission" date="2020-03" db="EMBL/GenBank/DDBJ databases">
        <title>Dissostichus mawsoni Genome sequencing and assembly.</title>
        <authorList>
            <person name="Park H."/>
        </authorList>
    </citation>
    <scope>NUCLEOTIDE SEQUENCE [LARGE SCALE GENOMIC DNA]</scope>
    <source>
        <strain evidence="1">DM0001</strain>
        <tissue evidence="1">Muscle</tissue>
    </source>
</reference>
<evidence type="ECO:0000313" key="1">
    <source>
        <dbReference type="EMBL" id="KAF3861040.1"/>
    </source>
</evidence>
<name>A0A7J5ZHB4_DISMA</name>
<dbReference type="AlphaFoldDB" id="A0A7J5ZHB4"/>
<dbReference type="Proteomes" id="UP000518266">
    <property type="component" value="Unassembled WGS sequence"/>
</dbReference>
<accession>A0A7J5ZHB4</accession>
<keyword evidence="2" id="KW-1185">Reference proteome</keyword>
<organism evidence="1 2">
    <name type="scientific">Dissostichus mawsoni</name>
    <name type="common">Antarctic cod</name>
    <dbReference type="NCBI Taxonomy" id="36200"/>
    <lineage>
        <taxon>Eukaryota</taxon>
        <taxon>Metazoa</taxon>
        <taxon>Chordata</taxon>
        <taxon>Craniata</taxon>
        <taxon>Vertebrata</taxon>
        <taxon>Euteleostomi</taxon>
        <taxon>Actinopterygii</taxon>
        <taxon>Neopterygii</taxon>
        <taxon>Teleostei</taxon>
        <taxon>Neoteleostei</taxon>
        <taxon>Acanthomorphata</taxon>
        <taxon>Eupercaria</taxon>
        <taxon>Perciformes</taxon>
        <taxon>Notothenioidei</taxon>
        <taxon>Nototheniidae</taxon>
        <taxon>Dissostichus</taxon>
    </lineage>
</organism>
<gene>
    <name evidence="1" type="ORF">F7725_001295</name>
</gene>
<evidence type="ECO:0000313" key="2">
    <source>
        <dbReference type="Proteomes" id="UP000518266"/>
    </source>
</evidence>
<comment type="caution">
    <text evidence="1">The sequence shown here is derived from an EMBL/GenBank/DDBJ whole genome shotgun (WGS) entry which is preliminary data.</text>
</comment>
<dbReference type="EMBL" id="JAAKFY010000002">
    <property type="protein sequence ID" value="KAF3861040.1"/>
    <property type="molecule type" value="Genomic_DNA"/>
</dbReference>
<protein>
    <submittedName>
        <fullName evidence="1">Uncharacterized protein</fullName>
    </submittedName>
</protein>